<proteinExistence type="inferred from homology"/>
<dbReference type="InterPro" id="IPR039426">
    <property type="entry name" value="TonB-dep_rcpt-like"/>
</dbReference>
<evidence type="ECO:0000256" key="4">
    <source>
        <dbReference type="ARBA" id="ARBA00022692"/>
    </source>
</evidence>
<accession>A0AAW6TGT9</accession>
<feature type="chain" id="PRO_5043352919" evidence="10">
    <location>
        <begin position="22"/>
        <end position="984"/>
    </location>
</feature>
<evidence type="ECO:0000256" key="9">
    <source>
        <dbReference type="RuleBase" id="RU003357"/>
    </source>
</evidence>
<evidence type="ECO:0000256" key="5">
    <source>
        <dbReference type="ARBA" id="ARBA00023077"/>
    </source>
</evidence>
<dbReference type="Gene3D" id="2.40.170.20">
    <property type="entry name" value="TonB-dependent receptor, beta-barrel domain"/>
    <property type="match status" value="1"/>
</dbReference>
<evidence type="ECO:0000259" key="11">
    <source>
        <dbReference type="Pfam" id="PF00593"/>
    </source>
</evidence>
<keyword evidence="4 8" id="KW-0812">Transmembrane</keyword>
<dbReference type="RefSeq" id="WP_282713787.1">
    <property type="nucleotide sequence ID" value="NZ_JASCRY010000001.1"/>
</dbReference>
<dbReference type="PROSITE" id="PS52016">
    <property type="entry name" value="TONB_DEPENDENT_REC_3"/>
    <property type="match status" value="1"/>
</dbReference>
<evidence type="ECO:0000256" key="7">
    <source>
        <dbReference type="ARBA" id="ARBA00023237"/>
    </source>
</evidence>
<dbReference type="InterPro" id="IPR023996">
    <property type="entry name" value="TonB-dep_OMP_SusC/RagA"/>
</dbReference>
<dbReference type="NCBIfam" id="TIGR04056">
    <property type="entry name" value="OMP_RagA_SusC"/>
    <property type="match status" value="1"/>
</dbReference>
<keyword evidence="6 8" id="KW-0472">Membrane</keyword>
<keyword evidence="10" id="KW-0732">Signal</keyword>
<dbReference type="SUPFAM" id="SSF56935">
    <property type="entry name" value="Porins"/>
    <property type="match status" value="1"/>
</dbReference>
<sequence>MKTIYKKLLILLLLLPFSILAQNTVGGTVLDKVSGQPIPGVNVNVQGAANGVSTDFDGKYLLSNVKKGDKVVFSYIGYKNTVVDYAAQKSLNVSLEEDANQLKEVVIQVGYGTVKKKDATGAVTVLTTKDFNKGPVTSADQMIQGKVAGLQIINGGGSPGEGATIRIRSGSSLNANNDPLYVIDGVPVAAGGVEGSRNPLSTINQNNIESISVLKDASATAIYGSRASNGVIIITTKKGKAGDLQVNYNGNFQVSEITNKVDALSSTQFRDFITANGNAAQQALVGAADTDWQEEIYRTAIGTDHNIALSGGTDNVVYRASVGYTNLNGILKKDNMERTTLGVGVTGNFLDKHLKIELNNNTSLINSVYSNRDAIGAAIRFDPTQSVKNADGTYFQWYTLNSSGGLDINPLAGLNPVAMIDQVNRTGNAYRSIGNIQTEYKMHFLPELKAVANLGYDQLTGSYNEVIAPNYRNGLAGSGYNNTTDRTQSRFNKLMDLFLNYNKKVEAINTVFDVTGGYSYQDFRESFNSSRFNFQNNTVTTDPVIPTRINLQSYFARTNISIADKYLLTVSYRRDGTSRFTEENRWANFPAVALAWKLNEENFLKDVTSISTLKLRGGWGITGQQDIGGNGYPSIPLYLASNDAAQYQFGSEYYTTFRPQPYNSNLKWEQTTTVNAGLDFGFVNNRITGSVDLYKRTTEDLLLYTQNPSFFGFSNFDNYNVGTIENKGIEIAAEVIPVRNDNFEWRIGGNITFQDSKITKLTTTQPNTPGINIGGYEGATGNTIQNHQVGYAPSSFYVYEQAYGVDGKPLDGVYIDRNKDGLITQQDKYRFHKPAADVFYGFNTSVTYKNFDMGMNWRGSWGNYNYNNVDSSKGSFNNILIRNTDLANGVENLLETGFRSNDTKRFESDYYIQDASFIRLDNVSVGYTFNQKENSSSLVKLILSAQNVLVITKYEGLDPEISGGIDGNLYPRPITFTLGLNVNF</sequence>
<protein>
    <submittedName>
        <fullName evidence="13">TonB-dependent receptor</fullName>
    </submittedName>
</protein>
<keyword evidence="3 8" id="KW-1134">Transmembrane beta strand</keyword>
<evidence type="ECO:0000259" key="12">
    <source>
        <dbReference type="Pfam" id="PF07715"/>
    </source>
</evidence>
<feature type="domain" description="TonB-dependent receptor plug" evidence="12">
    <location>
        <begin position="115"/>
        <end position="231"/>
    </location>
</feature>
<evidence type="ECO:0000256" key="1">
    <source>
        <dbReference type="ARBA" id="ARBA00004571"/>
    </source>
</evidence>
<evidence type="ECO:0000256" key="10">
    <source>
        <dbReference type="SAM" id="SignalP"/>
    </source>
</evidence>
<evidence type="ECO:0000256" key="6">
    <source>
        <dbReference type="ARBA" id="ARBA00023136"/>
    </source>
</evidence>
<dbReference type="InterPro" id="IPR012910">
    <property type="entry name" value="Plug_dom"/>
</dbReference>
<evidence type="ECO:0000313" key="14">
    <source>
        <dbReference type="Proteomes" id="UP001228643"/>
    </source>
</evidence>
<comment type="caution">
    <text evidence="13">The sequence shown here is derived from an EMBL/GenBank/DDBJ whole genome shotgun (WGS) entry which is preliminary data.</text>
</comment>
<dbReference type="Pfam" id="PF00593">
    <property type="entry name" value="TonB_dep_Rec_b-barrel"/>
    <property type="match status" value="1"/>
</dbReference>
<dbReference type="Pfam" id="PF07715">
    <property type="entry name" value="Plug"/>
    <property type="match status" value="1"/>
</dbReference>
<dbReference type="AlphaFoldDB" id="A0AAW6TGT9"/>
<dbReference type="NCBIfam" id="TIGR04057">
    <property type="entry name" value="SusC_RagA_signa"/>
    <property type="match status" value="1"/>
</dbReference>
<feature type="domain" description="TonB-dependent receptor-like beta-barrel" evidence="11">
    <location>
        <begin position="391"/>
        <end position="930"/>
    </location>
</feature>
<reference evidence="13 14" key="1">
    <citation type="submission" date="2023-04" db="EMBL/GenBank/DDBJ databases">
        <title>Two novel species of Flavobacterium.</title>
        <authorList>
            <person name="Liu Q."/>
            <person name="Xin Y.-H."/>
        </authorList>
    </citation>
    <scope>NUCLEOTIDE SEQUENCE [LARGE SCALE GENOMIC DNA]</scope>
    <source>
        <strain evidence="13 14">LB2P87</strain>
    </source>
</reference>
<dbReference type="GO" id="GO:0009279">
    <property type="term" value="C:cell outer membrane"/>
    <property type="evidence" value="ECO:0007669"/>
    <property type="project" value="UniProtKB-SubCell"/>
</dbReference>
<comment type="similarity">
    <text evidence="8 9">Belongs to the TonB-dependent receptor family.</text>
</comment>
<dbReference type="InterPro" id="IPR036942">
    <property type="entry name" value="Beta-barrel_TonB_sf"/>
</dbReference>
<dbReference type="Pfam" id="PF13715">
    <property type="entry name" value="CarbopepD_reg_2"/>
    <property type="match status" value="1"/>
</dbReference>
<evidence type="ECO:0000256" key="2">
    <source>
        <dbReference type="ARBA" id="ARBA00022448"/>
    </source>
</evidence>
<dbReference type="InterPro" id="IPR000531">
    <property type="entry name" value="Beta-barrel_TonB"/>
</dbReference>
<keyword evidence="2 8" id="KW-0813">Transport</keyword>
<dbReference type="InterPro" id="IPR008969">
    <property type="entry name" value="CarboxyPept-like_regulatory"/>
</dbReference>
<keyword evidence="7 8" id="KW-0998">Cell outer membrane</keyword>
<organism evidence="13 14">
    <name type="scientific">Flavobacterium yafengii</name>
    <dbReference type="NCBI Taxonomy" id="3041253"/>
    <lineage>
        <taxon>Bacteria</taxon>
        <taxon>Pseudomonadati</taxon>
        <taxon>Bacteroidota</taxon>
        <taxon>Flavobacteriia</taxon>
        <taxon>Flavobacteriales</taxon>
        <taxon>Flavobacteriaceae</taxon>
        <taxon>Flavobacterium</taxon>
    </lineage>
</organism>
<dbReference type="Gene3D" id="2.60.40.1120">
    <property type="entry name" value="Carboxypeptidase-like, regulatory domain"/>
    <property type="match status" value="1"/>
</dbReference>
<comment type="subcellular location">
    <subcellularLocation>
        <location evidence="1 8">Cell outer membrane</location>
        <topology evidence="1 8">Multi-pass membrane protein</topology>
    </subcellularLocation>
</comment>
<dbReference type="InterPro" id="IPR023997">
    <property type="entry name" value="TonB-dep_OMP_SusC/RagA_CS"/>
</dbReference>
<dbReference type="EMBL" id="JASCRY010000001">
    <property type="protein sequence ID" value="MDI5948164.1"/>
    <property type="molecule type" value="Genomic_DNA"/>
</dbReference>
<dbReference type="Gene3D" id="2.170.130.10">
    <property type="entry name" value="TonB-dependent receptor, plug domain"/>
    <property type="match status" value="1"/>
</dbReference>
<evidence type="ECO:0000313" key="13">
    <source>
        <dbReference type="EMBL" id="MDI5948164.1"/>
    </source>
</evidence>
<dbReference type="Proteomes" id="UP001228643">
    <property type="component" value="Unassembled WGS sequence"/>
</dbReference>
<feature type="signal peptide" evidence="10">
    <location>
        <begin position="1"/>
        <end position="21"/>
    </location>
</feature>
<keyword evidence="5 9" id="KW-0798">TonB box</keyword>
<dbReference type="SUPFAM" id="SSF49464">
    <property type="entry name" value="Carboxypeptidase regulatory domain-like"/>
    <property type="match status" value="1"/>
</dbReference>
<keyword evidence="14" id="KW-1185">Reference proteome</keyword>
<evidence type="ECO:0000256" key="8">
    <source>
        <dbReference type="PROSITE-ProRule" id="PRU01360"/>
    </source>
</evidence>
<keyword evidence="13" id="KW-0675">Receptor</keyword>
<name>A0AAW6TGT9_9FLAO</name>
<dbReference type="InterPro" id="IPR037066">
    <property type="entry name" value="Plug_dom_sf"/>
</dbReference>
<evidence type="ECO:0000256" key="3">
    <source>
        <dbReference type="ARBA" id="ARBA00022452"/>
    </source>
</evidence>
<gene>
    <name evidence="13" type="ORF">QLS97_00745</name>
</gene>